<dbReference type="InterPro" id="IPR001021">
    <property type="entry name" value="Ribosomal_bL25_long"/>
</dbReference>
<dbReference type="RefSeq" id="WP_093371771.1">
    <property type="nucleotide sequence ID" value="NZ_FOQA01000004.1"/>
</dbReference>
<evidence type="ECO:0000256" key="1">
    <source>
        <dbReference type="ARBA" id="ARBA00022730"/>
    </source>
</evidence>
<dbReference type="InterPro" id="IPR020056">
    <property type="entry name" value="Rbsml_bL25/Gln-tRNA_synth_N"/>
</dbReference>
<organism evidence="8 9">
    <name type="scientific">Tindallia magadiensis</name>
    <dbReference type="NCBI Taxonomy" id="69895"/>
    <lineage>
        <taxon>Bacteria</taxon>
        <taxon>Bacillati</taxon>
        <taxon>Bacillota</taxon>
        <taxon>Clostridia</taxon>
        <taxon>Peptostreptococcales</taxon>
        <taxon>Tindalliaceae</taxon>
        <taxon>Tindallia</taxon>
    </lineage>
</organism>
<dbReference type="CDD" id="cd00495">
    <property type="entry name" value="Ribosomal_L25_TL5_CTC"/>
    <property type="match status" value="1"/>
</dbReference>
<protein>
    <submittedName>
        <fullName evidence="8">Large subunit ribosomal protein L25</fullName>
    </submittedName>
</protein>
<evidence type="ECO:0000256" key="2">
    <source>
        <dbReference type="ARBA" id="ARBA00022884"/>
    </source>
</evidence>
<keyword evidence="3 8" id="KW-0689">Ribosomal protein</keyword>
<dbReference type="STRING" id="69895.SAMN05192551_104247"/>
<evidence type="ECO:0000259" key="6">
    <source>
        <dbReference type="Pfam" id="PF01386"/>
    </source>
</evidence>
<keyword evidence="4" id="KW-0687">Ribonucleoprotein</keyword>
<accession>A0A1I3E5C7</accession>
<name>A0A1I3E5C7_9FIRM</name>
<dbReference type="InterPro" id="IPR011035">
    <property type="entry name" value="Ribosomal_bL25/Gln-tRNA_synth"/>
</dbReference>
<dbReference type="Gene3D" id="2.170.120.20">
    <property type="entry name" value="Ribosomal protein L25, beta domain"/>
    <property type="match status" value="1"/>
</dbReference>
<dbReference type="SUPFAM" id="SSF50715">
    <property type="entry name" value="Ribosomal protein L25-like"/>
    <property type="match status" value="1"/>
</dbReference>
<dbReference type="InterPro" id="IPR037121">
    <property type="entry name" value="Ribosomal_bL25_C"/>
</dbReference>
<keyword evidence="9" id="KW-1185">Reference proteome</keyword>
<feature type="domain" description="Large ribosomal subunit protein bL25 beta" evidence="7">
    <location>
        <begin position="102"/>
        <end position="182"/>
    </location>
</feature>
<dbReference type="Gene3D" id="2.40.240.10">
    <property type="entry name" value="Ribosomal Protein L25, Chain P"/>
    <property type="match status" value="1"/>
</dbReference>
<dbReference type="GO" id="GO:0022625">
    <property type="term" value="C:cytosolic large ribosomal subunit"/>
    <property type="evidence" value="ECO:0007669"/>
    <property type="project" value="TreeGrafter"/>
</dbReference>
<dbReference type="GO" id="GO:0008097">
    <property type="term" value="F:5S rRNA binding"/>
    <property type="evidence" value="ECO:0007669"/>
    <property type="project" value="InterPro"/>
</dbReference>
<dbReference type="GO" id="GO:0006412">
    <property type="term" value="P:translation"/>
    <property type="evidence" value="ECO:0007669"/>
    <property type="project" value="InterPro"/>
</dbReference>
<dbReference type="Pfam" id="PF01386">
    <property type="entry name" value="Ribosomal_L25p"/>
    <property type="match status" value="1"/>
</dbReference>
<evidence type="ECO:0000313" key="9">
    <source>
        <dbReference type="Proteomes" id="UP000199287"/>
    </source>
</evidence>
<dbReference type="InterPro" id="IPR020057">
    <property type="entry name" value="Ribosomal_bL25_b-dom"/>
</dbReference>
<evidence type="ECO:0000313" key="8">
    <source>
        <dbReference type="EMBL" id="SFH94187.1"/>
    </source>
</evidence>
<proteinExistence type="predicted"/>
<dbReference type="EMBL" id="FOQA01000004">
    <property type="protein sequence ID" value="SFH94187.1"/>
    <property type="molecule type" value="Genomic_DNA"/>
</dbReference>
<reference evidence="9" key="1">
    <citation type="submission" date="2016-10" db="EMBL/GenBank/DDBJ databases">
        <authorList>
            <person name="Varghese N."/>
            <person name="Submissions S."/>
        </authorList>
    </citation>
    <scope>NUCLEOTIDE SEQUENCE [LARGE SCALE GENOMIC DNA]</scope>
    <source>
        <strain evidence="9">Z-7934</strain>
    </source>
</reference>
<feature type="region of interest" description="Disordered" evidence="5">
    <location>
        <begin position="192"/>
        <end position="214"/>
    </location>
</feature>
<dbReference type="InterPro" id="IPR029751">
    <property type="entry name" value="Ribosomal_L25_dom"/>
</dbReference>
<evidence type="ECO:0000256" key="3">
    <source>
        <dbReference type="ARBA" id="ARBA00022980"/>
    </source>
</evidence>
<keyword evidence="1" id="KW-0699">rRNA-binding</keyword>
<dbReference type="NCBIfam" id="TIGR00731">
    <property type="entry name" value="bL25_bact_ctc"/>
    <property type="match status" value="1"/>
</dbReference>
<feature type="domain" description="Large ribosomal subunit protein bL25 L25" evidence="6">
    <location>
        <begin position="7"/>
        <end position="92"/>
    </location>
</feature>
<evidence type="ECO:0000256" key="4">
    <source>
        <dbReference type="ARBA" id="ARBA00023274"/>
    </source>
</evidence>
<evidence type="ECO:0000256" key="5">
    <source>
        <dbReference type="SAM" id="MobiDB-lite"/>
    </source>
</evidence>
<dbReference type="Proteomes" id="UP000199287">
    <property type="component" value="Unassembled WGS sequence"/>
</dbReference>
<dbReference type="AlphaFoldDB" id="A0A1I3E5C7"/>
<evidence type="ECO:0000259" key="7">
    <source>
        <dbReference type="Pfam" id="PF14693"/>
    </source>
</evidence>
<dbReference type="PANTHER" id="PTHR33284">
    <property type="entry name" value="RIBOSOMAL PROTEIN L25/GLN-TRNA SYNTHETASE, ANTI-CODON-BINDING DOMAIN-CONTAINING PROTEIN"/>
    <property type="match status" value="1"/>
</dbReference>
<dbReference type="Pfam" id="PF14693">
    <property type="entry name" value="Ribosomal_TL5_C"/>
    <property type="match status" value="1"/>
</dbReference>
<dbReference type="GO" id="GO:0003735">
    <property type="term" value="F:structural constituent of ribosome"/>
    <property type="evidence" value="ECO:0007669"/>
    <property type="project" value="InterPro"/>
</dbReference>
<dbReference type="PANTHER" id="PTHR33284:SF1">
    <property type="entry name" value="RIBOSOMAL PROTEIN L25_GLN-TRNA SYNTHETASE, ANTI-CODON-BINDING DOMAIN-CONTAINING PROTEIN"/>
    <property type="match status" value="1"/>
</dbReference>
<dbReference type="OrthoDB" id="9790002at2"/>
<sequence length="214" mass="24042">MAVPQLTLVPRETIQDKSVKAARKEGNIPAVVYSKGKPTKEVFADEKEIMRLLNEFGSNRKITLNLNGEKSFAIIKEVQKDYMKNQFIHLDLQALDENVKLSMMMNINILNRDSVEKGDYVLQVQANEVEIEMFPRHMPDSVEVDAALLRDKDNLTMADLNIATDENIEILDDKETVIATLSYIQEISEEETEEVVDAGAVPTVGETEGAADEE</sequence>
<keyword evidence="2" id="KW-0694">RNA-binding</keyword>
<gene>
    <name evidence="8" type="ORF">SAMN05192551_104247</name>
</gene>
<dbReference type="InterPro" id="IPR020930">
    <property type="entry name" value="Ribosomal_uL5_bac-type"/>
</dbReference>